<dbReference type="EMBL" id="SORO01000005">
    <property type="protein sequence ID" value="TDY66761.1"/>
    <property type="molecule type" value="Genomic_DNA"/>
</dbReference>
<dbReference type="InterPro" id="IPR036388">
    <property type="entry name" value="WH-like_DNA-bd_sf"/>
</dbReference>
<dbReference type="Gene3D" id="1.10.10.10">
    <property type="entry name" value="Winged helix-like DNA-binding domain superfamily/Winged helix DNA-binding domain"/>
    <property type="match status" value="1"/>
</dbReference>
<dbReference type="OrthoDB" id="324554at2"/>
<dbReference type="RefSeq" id="WP_004788080.1">
    <property type="nucleotide sequence ID" value="NZ_SORO01000005.1"/>
</dbReference>
<name>A0A4R8MMA6_LEPME</name>
<dbReference type="SUPFAM" id="SSF46785">
    <property type="entry name" value="Winged helix' DNA-binding domain"/>
    <property type="match status" value="1"/>
</dbReference>
<organism evidence="1 2">
    <name type="scientific">Leptospira meyeri</name>
    <dbReference type="NCBI Taxonomy" id="29508"/>
    <lineage>
        <taxon>Bacteria</taxon>
        <taxon>Pseudomonadati</taxon>
        <taxon>Spirochaetota</taxon>
        <taxon>Spirochaetia</taxon>
        <taxon>Leptospirales</taxon>
        <taxon>Leptospiraceae</taxon>
        <taxon>Leptospira</taxon>
    </lineage>
</organism>
<proteinExistence type="predicted"/>
<dbReference type="Pfam" id="PF13730">
    <property type="entry name" value="HTH_36"/>
    <property type="match status" value="1"/>
</dbReference>
<gene>
    <name evidence="1" type="ORF">CLV96_3872</name>
</gene>
<sequence>MKTNRTGIWIPREIECLVDLSVSEKYLLSEIRSLTLAKGCFASNTYFAKLLGKKPDTISRMISKLRKRNYIAQLSFDGRRRELSYCLGIVSEPAVETKPSAPLQKSKADSEVSAVPFVPSTTKVHNISTKNPLDVWKEFLHWTNQLAPSTRIRIQSALGPENLTKQDRIFWENFAMRPQPMFGS</sequence>
<evidence type="ECO:0000313" key="2">
    <source>
        <dbReference type="Proteomes" id="UP000294684"/>
    </source>
</evidence>
<keyword evidence="2" id="KW-1185">Reference proteome</keyword>
<accession>A0A4R8MMA6</accession>
<protein>
    <submittedName>
        <fullName evidence="1">Helix-turn-helix protein</fullName>
    </submittedName>
</protein>
<dbReference type="AlphaFoldDB" id="A0A4R8MMA6"/>
<reference evidence="1 2" key="1">
    <citation type="submission" date="2019-03" db="EMBL/GenBank/DDBJ databases">
        <title>Genomic Encyclopedia of Archaeal and Bacterial Type Strains, Phase II (KMG-II): from individual species to whole genera.</title>
        <authorList>
            <person name="Goeker M."/>
        </authorList>
    </citation>
    <scope>NUCLEOTIDE SEQUENCE [LARGE SCALE GENOMIC DNA]</scope>
    <source>
        <strain evidence="1 2">DSM 21537</strain>
    </source>
</reference>
<comment type="caution">
    <text evidence="1">The sequence shown here is derived from an EMBL/GenBank/DDBJ whole genome shotgun (WGS) entry which is preliminary data.</text>
</comment>
<dbReference type="Proteomes" id="UP000294684">
    <property type="component" value="Unassembled WGS sequence"/>
</dbReference>
<dbReference type="GeneID" id="79829124"/>
<evidence type="ECO:0000313" key="1">
    <source>
        <dbReference type="EMBL" id="TDY66761.1"/>
    </source>
</evidence>
<dbReference type="InterPro" id="IPR036390">
    <property type="entry name" value="WH_DNA-bd_sf"/>
</dbReference>